<dbReference type="Pfam" id="PF07905">
    <property type="entry name" value="PucR"/>
    <property type="match status" value="1"/>
</dbReference>
<gene>
    <name evidence="3" type="ORF">QE367_002505</name>
</gene>
<keyword evidence="4" id="KW-1185">Reference proteome</keyword>
<comment type="caution">
    <text evidence="3">The sequence shown here is derived from an EMBL/GenBank/DDBJ whole genome shotgun (WGS) entry which is preliminary data.</text>
</comment>
<dbReference type="Pfam" id="PF13556">
    <property type="entry name" value="HTH_30"/>
    <property type="match status" value="1"/>
</dbReference>
<evidence type="ECO:0000313" key="3">
    <source>
        <dbReference type="EMBL" id="MDR6168301.1"/>
    </source>
</evidence>
<dbReference type="InterPro" id="IPR025736">
    <property type="entry name" value="PucR_C-HTH_dom"/>
</dbReference>
<accession>A0ABU1I3U0</accession>
<dbReference type="EMBL" id="JAVIZA010000001">
    <property type="protein sequence ID" value="MDR6168301.1"/>
    <property type="molecule type" value="Genomic_DNA"/>
</dbReference>
<dbReference type="PANTHER" id="PTHR33744">
    <property type="entry name" value="CARBOHYDRATE DIACID REGULATOR"/>
    <property type="match status" value="1"/>
</dbReference>
<dbReference type="InterPro" id="IPR051448">
    <property type="entry name" value="CdaR-like_regulators"/>
</dbReference>
<reference evidence="3 4" key="1">
    <citation type="submission" date="2023-08" db="EMBL/GenBank/DDBJ databases">
        <title>Functional and genomic diversity of the sorghum phyllosphere microbiome.</title>
        <authorList>
            <person name="Shade A."/>
        </authorList>
    </citation>
    <scope>NUCLEOTIDE SEQUENCE [LARGE SCALE GENOMIC DNA]</scope>
    <source>
        <strain evidence="3 4">SORGH_AS_0919</strain>
    </source>
</reference>
<sequence length="449" mass="45464">MLHNGGVTTLAALVDAADGALAPVTAFPPARVISGVHVSELSEPGRYLAGGELLLTTGIPLTGHDGDAAYVASLAAHDVGALGLGLGEGWDAPPPGFAARCAAAGVALFVVPDGVPFLAVSRALLALERRLERDAGLRAASAHTRLAEAAAGDEPRPAIARAIAEAVGGWAAWVPASRHDGAALLHPPALAGMLPAVIADVEASLRRSGAAAASFASHGSVAVAFPVTTGGRMGGALVIGSGRPLSRADRQLALTAVALLRMVTAPAGAASPGEWVARLALDGETAAARSLARAGGVALPRLVRVAVTGVDGEPHPLSAVEDGMRLALLDVDDISEAGAVSAPVPVDEAPAAASRAIALWRSVDGAGAVTERPRRVELWLDALDGSPGLRDAVRAHLAASQRMEQTARMLGVHRNTVRQRIAAAERAMGVSLTDPDVGAELWLALRVSR</sequence>
<dbReference type="InterPro" id="IPR042070">
    <property type="entry name" value="PucR_C-HTH_sf"/>
</dbReference>
<dbReference type="Proteomes" id="UP001260188">
    <property type="component" value="Unassembled WGS sequence"/>
</dbReference>
<name>A0ABU1I3U0_9MICO</name>
<feature type="domain" description="Purine catabolism PurC-like" evidence="1">
    <location>
        <begin position="31"/>
        <end position="125"/>
    </location>
</feature>
<evidence type="ECO:0000259" key="2">
    <source>
        <dbReference type="Pfam" id="PF13556"/>
    </source>
</evidence>
<evidence type="ECO:0000313" key="4">
    <source>
        <dbReference type="Proteomes" id="UP001260188"/>
    </source>
</evidence>
<proteinExistence type="predicted"/>
<dbReference type="PANTHER" id="PTHR33744:SF1">
    <property type="entry name" value="DNA-BINDING TRANSCRIPTIONAL ACTIVATOR ADER"/>
    <property type="match status" value="1"/>
</dbReference>
<evidence type="ECO:0000259" key="1">
    <source>
        <dbReference type="Pfam" id="PF07905"/>
    </source>
</evidence>
<organism evidence="3 4">
    <name type="scientific">Microbacterium paludicola</name>
    <dbReference type="NCBI Taxonomy" id="300019"/>
    <lineage>
        <taxon>Bacteria</taxon>
        <taxon>Bacillati</taxon>
        <taxon>Actinomycetota</taxon>
        <taxon>Actinomycetes</taxon>
        <taxon>Micrococcales</taxon>
        <taxon>Microbacteriaceae</taxon>
        <taxon>Microbacterium</taxon>
    </lineage>
</organism>
<protein>
    <submittedName>
        <fullName evidence="3">Purine catabolism regulator</fullName>
    </submittedName>
</protein>
<feature type="domain" description="PucR C-terminal helix-turn-helix" evidence="2">
    <location>
        <begin position="389"/>
        <end position="447"/>
    </location>
</feature>
<dbReference type="Gene3D" id="1.10.10.2840">
    <property type="entry name" value="PucR C-terminal helix-turn-helix domain"/>
    <property type="match status" value="1"/>
</dbReference>
<dbReference type="InterPro" id="IPR012914">
    <property type="entry name" value="PucR_dom"/>
</dbReference>